<dbReference type="SUPFAM" id="SSF101941">
    <property type="entry name" value="NAC domain"/>
    <property type="match status" value="1"/>
</dbReference>
<keyword evidence="1" id="KW-0805">Transcription regulation</keyword>
<dbReference type="GO" id="GO:0006355">
    <property type="term" value="P:regulation of DNA-templated transcription"/>
    <property type="evidence" value="ECO:0007669"/>
    <property type="project" value="InterPro"/>
</dbReference>
<evidence type="ECO:0000313" key="7">
    <source>
        <dbReference type="Proteomes" id="UP000504607"/>
    </source>
</evidence>
<proteinExistence type="predicted"/>
<organism evidence="7 8">
    <name type="scientific">Elaeis guineensis var. tenera</name>
    <name type="common">Oil palm</name>
    <dbReference type="NCBI Taxonomy" id="51953"/>
    <lineage>
        <taxon>Eukaryota</taxon>
        <taxon>Viridiplantae</taxon>
        <taxon>Streptophyta</taxon>
        <taxon>Embryophyta</taxon>
        <taxon>Tracheophyta</taxon>
        <taxon>Spermatophyta</taxon>
        <taxon>Magnoliopsida</taxon>
        <taxon>Liliopsida</taxon>
        <taxon>Arecaceae</taxon>
        <taxon>Arecoideae</taxon>
        <taxon>Cocoseae</taxon>
        <taxon>Elaeidinae</taxon>
        <taxon>Elaeis</taxon>
    </lineage>
</organism>
<feature type="compositionally biased region" description="Polar residues" evidence="5">
    <location>
        <begin position="151"/>
        <end position="161"/>
    </location>
</feature>
<keyword evidence="2" id="KW-0238">DNA-binding</keyword>
<accession>A0A6J0PNI7</accession>
<dbReference type="Proteomes" id="UP000504607">
    <property type="component" value="Chromosome 10"/>
</dbReference>
<evidence type="ECO:0000256" key="3">
    <source>
        <dbReference type="ARBA" id="ARBA00023163"/>
    </source>
</evidence>
<feature type="domain" description="NAC" evidence="6">
    <location>
        <begin position="2"/>
        <end position="143"/>
    </location>
</feature>
<dbReference type="PROSITE" id="PS51005">
    <property type="entry name" value="NAC"/>
    <property type="match status" value="1"/>
</dbReference>
<reference evidence="8" key="1">
    <citation type="submission" date="2025-08" db="UniProtKB">
        <authorList>
            <consortium name="RefSeq"/>
        </authorList>
    </citation>
    <scope>IDENTIFICATION</scope>
</reference>
<protein>
    <submittedName>
        <fullName evidence="8">NAC domain-containing protein 72-like</fullName>
    </submittedName>
</protein>
<dbReference type="InterPro" id="IPR036093">
    <property type="entry name" value="NAC_dom_sf"/>
</dbReference>
<evidence type="ECO:0000256" key="5">
    <source>
        <dbReference type="SAM" id="MobiDB-lite"/>
    </source>
</evidence>
<gene>
    <name evidence="8" type="primary">LOC109506358</name>
</gene>
<dbReference type="OrthoDB" id="774757at2759"/>
<dbReference type="PANTHER" id="PTHR31719">
    <property type="entry name" value="NAC TRANSCRIPTION FACTOR 56"/>
    <property type="match status" value="1"/>
</dbReference>
<evidence type="ECO:0000256" key="1">
    <source>
        <dbReference type="ARBA" id="ARBA00023015"/>
    </source>
</evidence>
<sequence>MDPGCWRFDPDTHLLLEYLLDPARVRMLFSGAIHEGIDPYSCRPEQLPNISEKGSYYYYANRPGRNQQGQNRQTADGTGYWRAKDKQEVPDKDGRTVACMRNLRFYLGTHKNSNSTKWVMTELTLVPDTGHDAAKAISMIRRTAGNRRNEINQASSNSDATNRPLPESEPCMDSSSRTNLGAWLMSVAARLGVPYELPPEFSRD</sequence>
<evidence type="ECO:0000259" key="6">
    <source>
        <dbReference type="PROSITE" id="PS51005"/>
    </source>
</evidence>
<name>A0A6J0PNI7_ELAGV</name>
<keyword evidence="4" id="KW-0539">Nucleus</keyword>
<keyword evidence="7" id="KW-1185">Reference proteome</keyword>
<evidence type="ECO:0000313" key="8">
    <source>
        <dbReference type="RefSeq" id="XP_019708864.1"/>
    </source>
</evidence>
<dbReference type="PANTHER" id="PTHR31719:SF43">
    <property type="entry name" value="NAC TRANSCRIPTION FACTOR 56"/>
    <property type="match status" value="1"/>
</dbReference>
<dbReference type="AlphaFoldDB" id="A0A6J0PNI7"/>
<dbReference type="InParanoid" id="A0A6J0PNI7"/>
<dbReference type="Pfam" id="PF02365">
    <property type="entry name" value="NAM"/>
    <property type="match status" value="1"/>
</dbReference>
<dbReference type="GO" id="GO:0003677">
    <property type="term" value="F:DNA binding"/>
    <property type="evidence" value="ECO:0007669"/>
    <property type="project" value="UniProtKB-KW"/>
</dbReference>
<dbReference type="InterPro" id="IPR003441">
    <property type="entry name" value="NAC-dom"/>
</dbReference>
<evidence type="ECO:0000256" key="4">
    <source>
        <dbReference type="ARBA" id="ARBA00023242"/>
    </source>
</evidence>
<keyword evidence="3" id="KW-0804">Transcription</keyword>
<dbReference type="Gene3D" id="2.170.150.80">
    <property type="entry name" value="NAC domain"/>
    <property type="match status" value="1"/>
</dbReference>
<evidence type="ECO:0000256" key="2">
    <source>
        <dbReference type="ARBA" id="ARBA00023125"/>
    </source>
</evidence>
<feature type="region of interest" description="Disordered" evidence="5">
    <location>
        <begin position="145"/>
        <end position="174"/>
    </location>
</feature>
<dbReference type="RefSeq" id="XP_019708864.1">
    <property type="nucleotide sequence ID" value="XM_019853305.2"/>
</dbReference>